<dbReference type="GO" id="GO:0003678">
    <property type="term" value="F:DNA helicase activity"/>
    <property type="evidence" value="ECO:0007669"/>
    <property type="project" value="UniProtKB-EC"/>
</dbReference>
<evidence type="ECO:0000313" key="9">
    <source>
        <dbReference type="EMBL" id="OHS99809.1"/>
    </source>
</evidence>
<dbReference type="EMBL" id="MLAK01000985">
    <property type="protein sequence ID" value="OHS99809.1"/>
    <property type="molecule type" value="Genomic_DNA"/>
</dbReference>
<dbReference type="InterPro" id="IPR041679">
    <property type="entry name" value="DNA2/NAM7-like_C"/>
</dbReference>
<dbReference type="GO" id="GO:0016787">
    <property type="term" value="F:hydrolase activity"/>
    <property type="evidence" value="ECO:0007669"/>
    <property type="project" value="UniProtKB-KW"/>
</dbReference>
<dbReference type="PROSITE" id="PS51997">
    <property type="entry name" value="UPF1_CH_RICH"/>
    <property type="match status" value="1"/>
</dbReference>
<feature type="region of interest" description="Disordered" evidence="7">
    <location>
        <begin position="237"/>
        <end position="264"/>
    </location>
</feature>
<dbReference type="GeneID" id="94843891"/>
<dbReference type="CDD" id="cd18808">
    <property type="entry name" value="SF1_C_Upf1"/>
    <property type="match status" value="1"/>
</dbReference>
<dbReference type="SMART" id="SM00487">
    <property type="entry name" value="DEXDc"/>
    <property type="match status" value="1"/>
</dbReference>
<dbReference type="GO" id="GO:0000184">
    <property type="term" value="P:nuclear-transcribed mRNA catabolic process, nonsense-mediated decay"/>
    <property type="evidence" value="ECO:0007669"/>
    <property type="project" value="InterPro"/>
</dbReference>
<comment type="caution">
    <text evidence="6">Lacks conserved residue(s) required for the propagation of feature annotation.</text>
</comment>
<dbReference type="GO" id="GO:0003723">
    <property type="term" value="F:RNA binding"/>
    <property type="evidence" value="ECO:0007669"/>
    <property type="project" value="InterPro"/>
</dbReference>
<keyword evidence="2" id="KW-0378">Hydrolase</keyword>
<comment type="catalytic activity">
    <reaction evidence="5">
        <text>ATP + H2O = ADP + phosphate + H(+)</text>
        <dbReference type="Rhea" id="RHEA:13065"/>
        <dbReference type="ChEBI" id="CHEBI:15377"/>
        <dbReference type="ChEBI" id="CHEBI:15378"/>
        <dbReference type="ChEBI" id="CHEBI:30616"/>
        <dbReference type="ChEBI" id="CHEBI:43474"/>
        <dbReference type="ChEBI" id="CHEBI:456216"/>
        <dbReference type="EC" id="3.6.4.12"/>
    </reaction>
    <physiologicalReaction direction="left-to-right" evidence="5">
        <dbReference type="Rhea" id="RHEA:13066"/>
    </physiologicalReaction>
</comment>
<dbReference type="InterPro" id="IPR041677">
    <property type="entry name" value="DNA2/NAM7_AAA_11"/>
</dbReference>
<dbReference type="InterPro" id="IPR014001">
    <property type="entry name" value="Helicase_ATP-bd"/>
</dbReference>
<accession>A0A1J4JM89</accession>
<dbReference type="Proteomes" id="UP000179807">
    <property type="component" value="Unassembled WGS sequence"/>
</dbReference>
<evidence type="ECO:0000256" key="6">
    <source>
        <dbReference type="PROSITE-ProRule" id="PRU01341"/>
    </source>
</evidence>
<keyword evidence="3" id="KW-0347">Helicase</keyword>
<evidence type="ECO:0000256" key="5">
    <source>
        <dbReference type="ARBA" id="ARBA00048432"/>
    </source>
</evidence>
<sequence length="838" mass="97009">MADQKYQRPTKPHCQLCDNTNIETLLYSPKDEMYFCTGSSQDFFYSHVIFIMRKYKPVPLQTYNKVPIKCKHCSNYNIFDLGFLKNEIVCRDCLIDINKKDGRLLRAFDPLVTDGDVHEKIAKRAPVREDLPVEEFKKRIIEIREKRGYPKYDNLGLSDNLEQLPLKFENPSVYLSTLLKFINQEEIFSLIKIKELEFLNINAKFENDEGYLIGFQTTHDVSRVLKPGTRVIIKLSDINNNDNDNNDKDNSNNDKDISNNDQDNNDENDFLGLVKSKKRRNYIVIMITSGDLKQYLEKQSFWKGNGTFVIDIRVKESKITFDRQRATLTKFAENNFFINILSGNLDNINKKINFFQNRKENKDSSVKTKTKKHSSNKKVKINGSRNNYYIVNQNDDNEEEYNDDEKIEIDESYRHLNDEQRMAIIFALTHKFAMIQGPPGTGKSTCIALQALAYYKQGYRVLVVTHSNVAADHLTEIFISAKIDVLRVCGATYNLIASENEKIKEKTSYYLAKQELGDINEHDFYYDEDIHREIYNLEKEYIKYTKKIIITTIVTAGGERFNAQFDKIIVDEANQLIDADLLIPLGLRGVDQVTLYGDQMQIGPFVHSKENKSFGLGRSFIQRLDLLHHKAICLKIQYRMHPSLSEFPSIAFYNGELRNGVTEEDRIFSAHHIILPNQNIPLVFYNVKSSKEQLSSNGKSFLNIAEASILSELIIQFFESGIKPEQLGIITFYNGMINLLEDSLYKMSKVPKTFCDELRINTVDAFEGSDIDYVILLLVRSNRRRNIGFLADIGRLNVAITRAKYGLFIIGNAENFIRHPTWRELIEFCQNKDVILDI</sequence>
<evidence type="ECO:0000256" key="3">
    <source>
        <dbReference type="ARBA" id="ARBA00022806"/>
    </source>
</evidence>
<dbReference type="PANTHER" id="PTHR10887">
    <property type="entry name" value="DNA2/NAM7 HELICASE FAMILY"/>
    <property type="match status" value="1"/>
</dbReference>
<dbReference type="AlphaFoldDB" id="A0A1J4JM89"/>
<keyword evidence="4" id="KW-0067">ATP-binding</keyword>
<evidence type="ECO:0000256" key="2">
    <source>
        <dbReference type="ARBA" id="ARBA00022801"/>
    </source>
</evidence>
<dbReference type="SUPFAM" id="SSF52540">
    <property type="entry name" value="P-loop containing nucleoside triphosphate hydrolases"/>
    <property type="match status" value="1"/>
</dbReference>
<keyword evidence="1" id="KW-0547">Nucleotide-binding</keyword>
<dbReference type="Pfam" id="PF13087">
    <property type="entry name" value="AAA_12"/>
    <property type="match status" value="1"/>
</dbReference>
<dbReference type="GO" id="GO:0008270">
    <property type="term" value="F:zinc ion binding"/>
    <property type="evidence" value="ECO:0007669"/>
    <property type="project" value="InterPro"/>
</dbReference>
<gene>
    <name evidence="9" type="ORF">TRFO_33630</name>
</gene>
<feature type="domain" description="Upf1" evidence="8">
    <location>
        <begin position="6"/>
        <end position="151"/>
    </location>
</feature>
<dbReference type="OrthoDB" id="6513042at2759"/>
<dbReference type="RefSeq" id="XP_068352946.1">
    <property type="nucleotide sequence ID" value="XM_068509187.1"/>
</dbReference>
<dbReference type="InterPro" id="IPR045055">
    <property type="entry name" value="DNA2/NAM7-like"/>
</dbReference>
<protein>
    <recommendedName>
        <fullName evidence="8">Upf1 domain-containing protein</fullName>
    </recommendedName>
</protein>
<evidence type="ECO:0000259" key="8">
    <source>
        <dbReference type="PROSITE" id="PS51997"/>
    </source>
</evidence>
<reference evidence="9" key="1">
    <citation type="submission" date="2016-10" db="EMBL/GenBank/DDBJ databases">
        <authorList>
            <person name="Benchimol M."/>
            <person name="Almeida L.G."/>
            <person name="Vasconcelos A.T."/>
            <person name="Perreira-Neves A."/>
            <person name="Rosa I.A."/>
            <person name="Tasca T."/>
            <person name="Bogo M.R."/>
            <person name="de Souza W."/>
        </authorList>
    </citation>
    <scope>NUCLEOTIDE SEQUENCE [LARGE SCALE GENOMIC DNA]</scope>
    <source>
        <strain evidence="9">K</strain>
    </source>
</reference>
<dbReference type="FunFam" id="3.40.50.300:FF:000326">
    <property type="entry name" value="P-loop containing nucleoside triphosphate hydrolase"/>
    <property type="match status" value="1"/>
</dbReference>
<dbReference type="Pfam" id="PF13086">
    <property type="entry name" value="AAA_11"/>
    <property type="match status" value="2"/>
</dbReference>
<comment type="caution">
    <text evidence="9">The sequence shown here is derived from an EMBL/GenBank/DDBJ whole genome shotgun (WGS) entry which is preliminary data.</text>
</comment>
<dbReference type="InterPro" id="IPR018999">
    <property type="entry name" value="UPF1_CH/ZBD"/>
</dbReference>
<proteinExistence type="predicted"/>
<dbReference type="GO" id="GO:0005694">
    <property type="term" value="C:chromosome"/>
    <property type="evidence" value="ECO:0007669"/>
    <property type="project" value="UniProtKB-ARBA"/>
</dbReference>
<evidence type="ECO:0000256" key="4">
    <source>
        <dbReference type="ARBA" id="ARBA00022840"/>
    </source>
</evidence>
<evidence type="ECO:0000313" key="10">
    <source>
        <dbReference type="Proteomes" id="UP000179807"/>
    </source>
</evidence>
<evidence type="ECO:0000256" key="1">
    <source>
        <dbReference type="ARBA" id="ARBA00022741"/>
    </source>
</evidence>
<dbReference type="GO" id="GO:0005737">
    <property type="term" value="C:cytoplasm"/>
    <property type="evidence" value="ECO:0007669"/>
    <property type="project" value="InterPro"/>
</dbReference>
<dbReference type="Gene3D" id="3.40.50.300">
    <property type="entry name" value="P-loop containing nucleotide triphosphate hydrolases"/>
    <property type="match status" value="2"/>
</dbReference>
<evidence type="ECO:0000256" key="7">
    <source>
        <dbReference type="SAM" id="MobiDB-lite"/>
    </source>
</evidence>
<name>A0A1J4JM89_9EUKA</name>
<dbReference type="PANTHER" id="PTHR10887:SF364">
    <property type="entry name" value="REGULATOR OF NONSENSE TRANSCRIPTS 1"/>
    <property type="match status" value="1"/>
</dbReference>
<dbReference type="GO" id="GO:0005524">
    <property type="term" value="F:ATP binding"/>
    <property type="evidence" value="ECO:0007669"/>
    <property type="project" value="UniProtKB-KW"/>
</dbReference>
<dbReference type="InterPro" id="IPR027417">
    <property type="entry name" value="P-loop_NTPase"/>
</dbReference>
<dbReference type="GO" id="GO:0003724">
    <property type="term" value="F:RNA helicase activity"/>
    <property type="evidence" value="ECO:0007669"/>
    <property type="project" value="InterPro"/>
</dbReference>
<organism evidence="9 10">
    <name type="scientific">Tritrichomonas foetus</name>
    <dbReference type="NCBI Taxonomy" id="1144522"/>
    <lineage>
        <taxon>Eukaryota</taxon>
        <taxon>Metamonada</taxon>
        <taxon>Parabasalia</taxon>
        <taxon>Tritrichomonadida</taxon>
        <taxon>Tritrichomonadidae</taxon>
        <taxon>Tritrichomonas</taxon>
    </lineage>
</organism>
<dbReference type="Pfam" id="PF09416">
    <property type="entry name" value="UPF1_Zn_bind"/>
    <property type="match status" value="1"/>
</dbReference>
<feature type="compositionally biased region" description="Basic and acidic residues" evidence="7">
    <location>
        <begin position="245"/>
        <end position="258"/>
    </location>
</feature>
<keyword evidence="10" id="KW-1185">Reference proteome</keyword>
<dbReference type="InterPro" id="IPR047187">
    <property type="entry name" value="SF1_C_Upf1"/>
</dbReference>
<dbReference type="VEuPathDB" id="TrichDB:TRFO_33630"/>